<dbReference type="InterPro" id="IPR013785">
    <property type="entry name" value="Aldolase_TIM"/>
</dbReference>
<sequence length="105" mass="11609">MQWASAGLATAALGTPRTLLVQLLEEARTAALTLVRKGVDRELNVINIDLLELEAKKVYTDAVYAFVANGSGKNWTLNENQRAWGDWAFTPHRMGGVVRDRIDTP</sequence>
<accession>A0ABN8ANR2</accession>
<gene>
    <name evidence="1" type="ORF">NTG6680_2052</name>
</gene>
<dbReference type="Gene3D" id="3.20.20.70">
    <property type="entry name" value="Aldolase class I"/>
    <property type="match status" value="1"/>
</dbReference>
<reference evidence="1 2" key="1">
    <citation type="submission" date="2021-10" db="EMBL/GenBank/DDBJ databases">
        <authorList>
            <person name="Koch H."/>
        </authorList>
    </citation>
    <scope>NUCLEOTIDE SEQUENCE [LARGE SCALE GENOMIC DNA]</scope>
    <source>
        <strain evidence="1">6680</strain>
    </source>
</reference>
<dbReference type="SUPFAM" id="SSF51395">
    <property type="entry name" value="FMN-linked oxidoreductases"/>
    <property type="match status" value="1"/>
</dbReference>
<evidence type="ECO:0000313" key="1">
    <source>
        <dbReference type="EMBL" id="CAG9933301.1"/>
    </source>
</evidence>
<proteinExistence type="predicted"/>
<protein>
    <submittedName>
        <fullName evidence="1">Uncharacterized protein</fullName>
    </submittedName>
</protein>
<dbReference type="EMBL" id="OU912926">
    <property type="protein sequence ID" value="CAG9933301.1"/>
    <property type="molecule type" value="Genomic_DNA"/>
</dbReference>
<name>A0ABN8ANR2_9PROT</name>
<keyword evidence="2" id="KW-1185">Reference proteome</keyword>
<dbReference type="Proteomes" id="UP000839052">
    <property type="component" value="Chromosome"/>
</dbReference>
<evidence type="ECO:0000313" key="2">
    <source>
        <dbReference type="Proteomes" id="UP000839052"/>
    </source>
</evidence>
<organism evidence="1 2">
    <name type="scientific">Candidatus Nitrotoga arctica</name>
    <dbReference type="NCBI Taxonomy" id="453162"/>
    <lineage>
        <taxon>Bacteria</taxon>
        <taxon>Pseudomonadati</taxon>
        <taxon>Pseudomonadota</taxon>
        <taxon>Betaproteobacteria</taxon>
        <taxon>Nitrosomonadales</taxon>
        <taxon>Gallionellaceae</taxon>
        <taxon>Candidatus Nitrotoga</taxon>
    </lineage>
</organism>